<keyword evidence="3" id="KW-1185">Reference proteome</keyword>
<keyword evidence="1" id="KW-1133">Transmembrane helix</keyword>
<protein>
    <submittedName>
        <fullName evidence="2">DUF3265 domain-containing protein</fullName>
    </submittedName>
</protein>
<dbReference type="EMBL" id="JAPFIT010000026">
    <property type="protein sequence ID" value="MDC5742583.1"/>
    <property type="molecule type" value="Genomic_DNA"/>
</dbReference>
<evidence type="ECO:0000313" key="3">
    <source>
        <dbReference type="Proteomes" id="UP001150001"/>
    </source>
</evidence>
<accession>A0ABT5GZ91</accession>
<keyword evidence="1" id="KW-0472">Membrane</keyword>
<evidence type="ECO:0000313" key="2">
    <source>
        <dbReference type="EMBL" id="MDC5742583.1"/>
    </source>
</evidence>
<comment type="caution">
    <text evidence="2">The sequence shown here is derived from an EMBL/GenBank/DDBJ whole genome shotgun (WGS) entry which is preliminary data.</text>
</comment>
<proteinExistence type="predicted"/>
<feature type="transmembrane region" description="Helical" evidence="1">
    <location>
        <begin position="6"/>
        <end position="28"/>
    </location>
</feature>
<dbReference type="Proteomes" id="UP001150001">
    <property type="component" value="Unassembled WGS sequence"/>
</dbReference>
<evidence type="ECO:0000256" key="1">
    <source>
        <dbReference type="SAM" id="Phobius"/>
    </source>
</evidence>
<keyword evidence="1" id="KW-0812">Transmembrane</keyword>
<sequence length="30" mass="3361">MIQHALHFWFGLGLVFTVVKLSVVVACFTP</sequence>
<reference evidence="2" key="1">
    <citation type="submission" date="2022-11" db="EMBL/GenBank/DDBJ databases">
        <title>Role of the vibriolysin VemA secreted by the emergent pathogen Vibrio europaeus in the colonization of Manila clam mucus.</title>
        <authorList>
            <person name="Martinez C."/>
            <person name="Rodriguez S."/>
            <person name="Vences A."/>
            <person name="Barja J.L."/>
            <person name="Toranzo A.E."/>
            <person name="Dubert J."/>
        </authorList>
    </citation>
    <scope>NUCLEOTIDE SEQUENCE</scope>
    <source>
        <strain evidence="2">3454</strain>
    </source>
</reference>
<gene>
    <name evidence="2" type="ORF">OPW20_21195</name>
</gene>
<name>A0ABT5GZ91_9VIBR</name>
<organism evidence="2 3">
    <name type="scientific">Vibrio europaeus</name>
    <dbReference type="NCBI Taxonomy" id="300876"/>
    <lineage>
        <taxon>Bacteria</taxon>
        <taxon>Pseudomonadati</taxon>
        <taxon>Pseudomonadota</taxon>
        <taxon>Gammaproteobacteria</taxon>
        <taxon>Vibrionales</taxon>
        <taxon>Vibrionaceae</taxon>
        <taxon>Vibrio</taxon>
        <taxon>Vibrio oreintalis group</taxon>
    </lineage>
</organism>